<dbReference type="InterPro" id="IPR000644">
    <property type="entry name" value="CBS_dom"/>
</dbReference>
<dbReference type="PANTHER" id="PTHR43080:SF2">
    <property type="entry name" value="CBS DOMAIN-CONTAINING PROTEIN"/>
    <property type="match status" value="1"/>
</dbReference>
<reference evidence="4 5" key="1">
    <citation type="journal article" date="2017" name="Int. J. Syst. Evol. Microbiol.">
        <title>Jeotgalibaca porci sp. nov. and Jeotgalibaca arthritidis sp. nov., isolated from pigs, and emended description of the genus Jeotgalibaca.</title>
        <authorList>
            <person name="Zamora L."/>
            <person name="Perez-Sancho M."/>
            <person name="Dominguez L."/>
            <person name="Fernandez-Garayzabal J.F."/>
            <person name="Vela A.I."/>
        </authorList>
    </citation>
    <scope>NUCLEOTIDE SEQUENCE [LARGE SCALE GENOMIC DNA]</scope>
    <source>
        <strain evidence="4 5">CCUG 69148</strain>
    </source>
</reference>
<dbReference type="Pfam" id="PF07085">
    <property type="entry name" value="DRTGG"/>
    <property type="match status" value="1"/>
</dbReference>
<dbReference type="Gene3D" id="3.10.129.10">
    <property type="entry name" value="Hotdog Thioesterase"/>
    <property type="match status" value="1"/>
</dbReference>
<organism evidence="4 5">
    <name type="scientific">Jeotgalibaca porci</name>
    <dbReference type="NCBI Taxonomy" id="1868793"/>
    <lineage>
        <taxon>Bacteria</taxon>
        <taxon>Bacillati</taxon>
        <taxon>Bacillota</taxon>
        <taxon>Bacilli</taxon>
        <taxon>Lactobacillales</taxon>
        <taxon>Carnobacteriaceae</taxon>
        <taxon>Jeotgalibaca</taxon>
    </lineage>
</organism>
<dbReference type="SUPFAM" id="SSF46785">
    <property type="entry name" value="Winged helix' DNA-binding domain"/>
    <property type="match status" value="1"/>
</dbReference>
<dbReference type="SUPFAM" id="SSF54631">
    <property type="entry name" value="CBS-domain pair"/>
    <property type="match status" value="1"/>
</dbReference>
<evidence type="ECO:0000313" key="4">
    <source>
        <dbReference type="EMBL" id="QIK52487.1"/>
    </source>
</evidence>
<dbReference type="InterPro" id="IPR046342">
    <property type="entry name" value="CBS_dom_sf"/>
</dbReference>
<dbReference type="InterPro" id="IPR051257">
    <property type="entry name" value="Diverse_CBS-Domain"/>
</dbReference>
<feature type="domain" description="CBS" evidence="3">
    <location>
        <begin position="256"/>
        <end position="314"/>
    </location>
</feature>
<name>A0A6G7WJU0_9LACT</name>
<dbReference type="SMART" id="SM00116">
    <property type="entry name" value="CBS"/>
    <property type="match status" value="2"/>
</dbReference>
<evidence type="ECO:0000259" key="3">
    <source>
        <dbReference type="PROSITE" id="PS51371"/>
    </source>
</evidence>
<evidence type="ECO:0000256" key="2">
    <source>
        <dbReference type="PROSITE-ProRule" id="PRU00703"/>
    </source>
</evidence>
<dbReference type="Gene3D" id="3.10.580.10">
    <property type="entry name" value="CBS-domain"/>
    <property type="match status" value="2"/>
</dbReference>
<dbReference type="Pfam" id="PF03061">
    <property type="entry name" value="4HBT"/>
    <property type="match status" value="1"/>
</dbReference>
<dbReference type="InterPro" id="IPR006683">
    <property type="entry name" value="Thioestr_dom"/>
</dbReference>
<protein>
    <submittedName>
        <fullName evidence="4">CBS domain-containing protein</fullName>
    </submittedName>
</protein>
<dbReference type="PANTHER" id="PTHR43080">
    <property type="entry name" value="CBS DOMAIN-CONTAINING PROTEIN CBSX3, MITOCHONDRIAL"/>
    <property type="match status" value="1"/>
</dbReference>
<dbReference type="GeneID" id="94553770"/>
<dbReference type="AlphaFoldDB" id="A0A6G7WJU0"/>
<dbReference type="SUPFAM" id="SSF54637">
    <property type="entry name" value="Thioesterase/thiol ester dehydrase-isomerase"/>
    <property type="match status" value="1"/>
</dbReference>
<dbReference type="SUPFAM" id="SSF75138">
    <property type="entry name" value="HprK N-terminal domain-like"/>
    <property type="match status" value="1"/>
</dbReference>
<dbReference type="CDD" id="cd04596">
    <property type="entry name" value="CBS_pair_DRTGG_assoc"/>
    <property type="match status" value="1"/>
</dbReference>
<gene>
    <name evidence="4" type="ORF">G7058_10775</name>
</gene>
<dbReference type="Pfam" id="PF13730">
    <property type="entry name" value="HTH_36"/>
    <property type="match status" value="1"/>
</dbReference>
<accession>A0A6G7WJU0</accession>
<feature type="domain" description="CBS" evidence="3">
    <location>
        <begin position="195"/>
        <end position="254"/>
    </location>
</feature>
<evidence type="ECO:0000256" key="1">
    <source>
        <dbReference type="ARBA" id="ARBA00023122"/>
    </source>
</evidence>
<keyword evidence="1 2" id="KW-0129">CBS domain</keyword>
<dbReference type="InterPro" id="IPR010766">
    <property type="entry name" value="DRTGG"/>
</dbReference>
<dbReference type="PROSITE" id="PS51371">
    <property type="entry name" value="CBS"/>
    <property type="match status" value="2"/>
</dbReference>
<dbReference type="InterPro" id="IPR036390">
    <property type="entry name" value="WH_DNA-bd_sf"/>
</dbReference>
<dbReference type="Gene3D" id="3.40.1390.20">
    <property type="entry name" value="HprK N-terminal domain-like"/>
    <property type="match status" value="1"/>
</dbReference>
<dbReference type="InterPro" id="IPR036388">
    <property type="entry name" value="WH-like_DNA-bd_sf"/>
</dbReference>
<dbReference type="InterPro" id="IPR028979">
    <property type="entry name" value="Ser_kin/Pase_Hpr-like_N_sf"/>
</dbReference>
<dbReference type="RefSeq" id="WP_166063518.1">
    <property type="nucleotide sequence ID" value="NZ_CP049889.1"/>
</dbReference>
<keyword evidence="5" id="KW-1185">Reference proteome</keyword>
<sequence>MATKHEQIIQYIESMPVGEKLSVRTIAKNMGMSEGTAYRAIKEAENNGLVSTIERVGTIRIERKNKGNIETLSFGQISNIIEGDILGGRKGLDKTLSKFIIGAMQKDAIDRYISPGSLMIVGNRNDIQRYALENGAAVLITGGFETDDEILKLADKVEMPILRTTYDTFTVATMINRAMTDQLIKKEIMLVGDIYTRLEETRYLKIDDTILDYRKLNAESKHSRFPVVNHNMRLVGVITAKDTLGKADSITMERVMTKDPIIAKEHMSVASIAHRMIWDGYEVMPVVRDNLQLLGIISRQDVMKAMQLAQRQPQVGNTIEDQILEGLELVHSSVDEKGMPYYQFQVTPQMTNNLGTVSFGVLCEVISSVGKKVLFQFQKRNAVIEQMDVHHFKMIQIDSIIEIRTSVFEVGRRSSKLDVEVYLENSIVAKAIVVCQMMERT</sequence>
<evidence type="ECO:0000313" key="5">
    <source>
        <dbReference type="Proteomes" id="UP000501830"/>
    </source>
</evidence>
<dbReference type="KEGG" id="jpo:G7058_10775"/>
<dbReference type="InterPro" id="IPR029069">
    <property type="entry name" value="HotDog_dom_sf"/>
</dbReference>
<dbReference type="Pfam" id="PF00571">
    <property type="entry name" value="CBS"/>
    <property type="match status" value="2"/>
</dbReference>
<dbReference type="CDD" id="cd03440">
    <property type="entry name" value="hot_dog"/>
    <property type="match status" value="1"/>
</dbReference>
<proteinExistence type="predicted"/>
<dbReference type="Gene3D" id="1.10.10.10">
    <property type="entry name" value="Winged helix-like DNA-binding domain superfamily/Winged helix DNA-binding domain"/>
    <property type="match status" value="1"/>
</dbReference>
<dbReference type="Proteomes" id="UP000501830">
    <property type="component" value="Chromosome"/>
</dbReference>
<dbReference type="EMBL" id="CP049889">
    <property type="protein sequence ID" value="QIK52487.1"/>
    <property type="molecule type" value="Genomic_DNA"/>
</dbReference>